<accession>A0A6A6R1C0</accession>
<dbReference type="AlphaFoldDB" id="A0A6A6R1C0"/>
<evidence type="ECO:0000256" key="3">
    <source>
        <dbReference type="SAM" id="Phobius"/>
    </source>
</evidence>
<evidence type="ECO:0000256" key="1">
    <source>
        <dbReference type="SAM" id="Coils"/>
    </source>
</evidence>
<evidence type="ECO:0000256" key="2">
    <source>
        <dbReference type="SAM" id="MobiDB-lite"/>
    </source>
</evidence>
<keyword evidence="3" id="KW-1133">Transmembrane helix</keyword>
<keyword evidence="5" id="KW-1185">Reference proteome</keyword>
<reference evidence="4" key="1">
    <citation type="journal article" date="2020" name="Stud. Mycol.">
        <title>101 Dothideomycetes genomes: a test case for predicting lifestyles and emergence of pathogens.</title>
        <authorList>
            <person name="Haridas S."/>
            <person name="Albert R."/>
            <person name="Binder M."/>
            <person name="Bloem J."/>
            <person name="Labutti K."/>
            <person name="Salamov A."/>
            <person name="Andreopoulos B."/>
            <person name="Baker S."/>
            <person name="Barry K."/>
            <person name="Bills G."/>
            <person name="Bluhm B."/>
            <person name="Cannon C."/>
            <person name="Castanera R."/>
            <person name="Culley D."/>
            <person name="Daum C."/>
            <person name="Ezra D."/>
            <person name="Gonzalez J."/>
            <person name="Henrissat B."/>
            <person name="Kuo A."/>
            <person name="Liang C."/>
            <person name="Lipzen A."/>
            <person name="Lutzoni F."/>
            <person name="Magnuson J."/>
            <person name="Mondo S."/>
            <person name="Nolan M."/>
            <person name="Ohm R."/>
            <person name="Pangilinan J."/>
            <person name="Park H.-J."/>
            <person name="Ramirez L."/>
            <person name="Alfaro M."/>
            <person name="Sun H."/>
            <person name="Tritt A."/>
            <person name="Yoshinaga Y."/>
            <person name="Zwiers L.-H."/>
            <person name="Turgeon B."/>
            <person name="Goodwin S."/>
            <person name="Spatafora J."/>
            <person name="Crous P."/>
            <person name="Grigoriev I."/>
        </authorList>
    </citation>
    <scope>NUCLEOTIDE SEQUENCE</scope>
    <source>
        <strain evidence="4">CBS 269.34</strain>
    </source>
</reference>
<dbReference type="Proteomes" id="UP000799750">
    <property type="component" value="Unassembled WGS sequence"/>
</dbReference>
<keyword evidence="3" id="KW-0812">Transmembrane</keyword>
<feature type="compositionally biased region" description="Polar residues" evidence="2">
    <location>
        <begin position="233"/>
        <end position="245"/>
    </location>
</feature>
<feature type="coiled-coil region" evidence="1">
    <location>
        <begin position="291"/>
        <end position="334"/>
    </location>
</feature>
<feature type="region of interest" description="Disordered" evidence="2">
    <location>
        <begin position="139"/>
        <end position="273"/>
    </location>
</feature>
<keyword evidence="1" id="KW-0175">Coiled coil</keyword>
<feature type="transmembrane region" description="Helical" evidence="3">
    <location>
        <begin position="77"/>
        <end position="98"/>
    </location>
</feature>
<organism evidence="4 5">
    <name type="scientific">Lophium mytilinum</name>
    <dbReference type="NCBI Taxonomy" id="390894"/>
    <lineage>
        <taxon>Eukaryota</taxon>
        <taxon>Fungi</taxon>
        <taxon>Dikarya</taxon>
        <taxon>Ascomycota</taxon>
        <taxon>Pezizomycotina</taxon>
        <taxon>Dothideomycetes</taxon>
        <taxon>Pleosporomycetidae</taxon>
        <taxon>Mytilinidiales</taxon>
        <taxon>Mytilinidiaceae</taxon>
        <taxon>Lophium</taxon>
    </lineage>
</organism>
<keyword evidence="3" id="KW-0472">Membrane</keyword>
<feature type="compositionally biased region" description="Basic and acidic residues" evidence="2">
    <location>
        <begin position="174"/>
        <end position="191"/>
    </location>
</feature>
<sequence>MSTIIITSEVVIVPTVSSYSPSTVVVFITAITTPASTSSYYTSPTSSTAATTPIVTASDTTRPSHTPSPGLSIGAKLGIGISIPLAVVAIAFGIAFFFHRRHKRANSTPGSGDTETTYANLADKPLPLVAELQGHSTVPSWRAPDARPVIHELPGTPPTATGYYRPNSASSSVHELRQVDAAQKPDARELQRQASLAASEHVPHELSASGSRQATNVPPLPTGSPTVAPDPLVSSTVQPSRSHNTTPPPTASEITDHPRRPTSPIDDNASVHVSRHASAIASRTTNDDAELAQIEEAMTRLRNQKKLLQELRDVERQEADMERRRKELRMARDRGGGGLGD</sequence>
<evidence type="ECO:0000313" key="4">
    <source>
        <dbReference type="EMBL" id="KAF2498172.1"/>
    </source>
</evidence>
<proteinExistence type="predicted"/>
<evidence type="ECO:0000313" key="5">
    <source>
        <dbReference type="Proteomes" id="UP000799750"/>
    </source>
</evidence>
<dbReference type="OrthoDB" id="10492974at2759"/>
<evidence type="ECO:0008006" key="6">
    <source>
        <dbReference type="Google" id="ProtNLM"/>
    </source>
</evidence>
<protein>
    <recommendedName>
        <fullName evidence="6">Mid2 domain-containing protein</fullName>
    </recommendedName>
</protein>
<name>A0A6A6R1C0_9PEZI</name>
<gene>
    <name evidence="4" type="ORF">BU16DRAFT_558243</name>
</gene>
<dbReference type="EMBL" id="MU004185">
    <property type="protein sequence ID" value="KAF2498172.1"/>
    <property type="molecule type" value="Genomic_DNA"/>
</dbReference>